<evidence type="ECO:0000256" key="2">
    <source>
        <dbReference type="ARBA" id="ARBA00023125"/>
    </source>
</evidence>
<keyword evidence="2" id="KW-0238">DNA-binding</keyword>
<dbReference type="EMBL" id="JXTC01000283">
    <property type="protein sequence ID" value="PON70347.1"/>
    <property type="molecule type" value="Genomic_DNA"/>
</dbReference>
<dbReference type="PROSITE" id="PS51005">
    <property type="entry name" value="NAC"/>
    <property type="match status" value="1"/>
</dbReference>
<accession>A0A2P5DAP2</accession>
<evidence type="ECO:0000256" key="3">
    <source>
        <dbReference type="ARBA" id="ARBA00023163"/>
    </source>
</evidence>
<name>A0A2P5DAP2_TREOI</name>
<dbReference type="OrthoDB" id="10324046at2759"/>
<evidence type="ECO:0000256" key="4">
    <source>
        <dbReference type="ARBA" id="ARBA00023242"/>
    </source>
</evidence>
<dbReference type="Proteomes" id="UP000237000">
    <property type="component" value="Unassembled WGS sequence"/>
</dbReference>
<dbReference type="InParanoid" id="A0A2P5DAP2"/>
<dbReference type="InterPro" id="IPR036093">
    <property type="entry name" value="NAC_dom_sf"/>
</dbReference>
<evidence type="ECO:0000256" key="1">
    <source>
        <dbReference type="ARBA" id="ARBA00023015"/>
    </source>
</evidence>
<dbReference type="Gene3D" id="2.170.150.80">
    <property type="entry name" value="NAC domain"/>
    <property type="match status" value="1"/>
</dbReference>
<keyword evidence="3" id="KW-0804">Transcription</keyword>
<reference evidence="7" key="1">
    <citation type="submission" date="2016-06" db="EMBL/GenBank/DDBJ databases">
        <title>Parallel loss of symbiosis genes in relatives of nitrogen-fixing non-legume Parasponia.</title>
        <authorList>
            <person name="Van Velzen R."/>
            <person name="Holmer R."/>
            <person name="Bu F."/>
            <person name="Rutten L."/>
            <person name="Van Zeijl A."/>
            <person name="Liu W."/>
            <person name="Santuari L."/>
            <person name="Cao Q."/>
            <person name="Sharma T."/>
            <person name="Shen D."/>
            <person name="Roswanjaya Y."/>
            <person name="Wardhani T."/>
            <person name="Kalhor M.S."/>
            <person name="Jansen J."/>
            <person name="Van den Hoogen J."/>
            <person name="Gungor B."/>
            <person name="Hartog M."/>
            <person name="Hontelez J."/>
            <person name="Verver J."/>
            <person name="Yang W.-C."/>
            <person name="Schijlen E."/>
            <person name="Repin R."/>
            <person name="Schilthuizen M."/>
            <person name="Schranz E."/>
            <person name="Heidstra R."/>
            <person name="Miyata K."/>
            <person name="Fedorova E."/>
            <person name="Kohlen W."/>
            <person name="Bisseling T."/>
            <person name="Smit S."/>
            <person name="Geurts R."/>
        </authorList>
    </citation>
    <scope>NUCLEOTIDE SEQUENCE [LARGE SCALE GENOMIC DNA]</scope>
    <source>
        <strain evidence="7">cv. RG33-2</strain>
    </source>
</reference>
<dbReference type="SUPFAM" id="SSF101941">
    <property type="entry name" value="NAC domain"/>
    <property type="match status" value="1"/>
</dbReference>
<sequence length="79" mass="9043">MATTVVHVKLTEGPTMGSLSDSSVLAGMYVIGYKTRFIYYDQDGTKSDWVMDEYRVNKNLLPLSIEMENLVLCKIYRSR</sequence>
<dbReference type="InterPro" id="IPR003441">
    <property type="entry name" value="NAC-dom"/>
</dbReference>
<organism evidence="6 7">
    <name type="scientific">Trema orientale</name>
    <name type="common">Charcoal tree</name>
    <name type="synonym">Celtis orientalis</name>
    <dbReference type="NCBI Taxonomy" id="63057"/>
    <lineage>
        <taxon>Eukaryota</taxon>
        <taxon>Viridiplantae</taxon>
        <taxon>Streptophyta</taxon>
        <taxon>Embryophyta</taxon>
        <taxon>Tracheophyta</taxon>
        <taxon>Spermatophyta</taxon>
        <taxon>Magnoliopsida</taxon>
        <taxon>eudicotyledons</taxon>
        <taxon>Gunneridae</taxon>
        <taxon>Pentapetalae</taxon>
        <taxon>rosids</taxon>
        <taxon>fabids</taxon>
        <taxon>Rosales</taxon>
        <taxon>Cannabaceae</taxon>
        <taxon>Trema</taxon>
    </lineage>
</organism>
<dbReference type="AlphaFoldDB" id="A0A2P5DAP2"/>
<feature type="domain" description="NAC" evidence="5">
    <location>
        <begin position="1"/>
        <end position="78"/>
    </location>
</feature>
<keyword evidence="4" id="KW-0539">Nucleus</keyword>
<gene>
    <name evidence="6" type="ORF">TorRG33x02_257130</name>
</gene>
<dbReference type="GO" id="GO:0003677">
    <property type="term" value="F:DNA binding"/>
    <property type="evidence" value="ECO:0007669"/>
    <property type="project" value="UniProtKB-KW"/>
</dbReference>
<keyword evidence="7" id="KW-1185">Reference proteome</keyword>
<evidence type="ECO:0000259" key="5">
    <source>
        <dbReference type="PROSITE" id="PS51005"/>
    </source>
</evidence>
<evidence type="ECO:0000313" key="6">
    <source>
        <dbReference type="EMBL" id="PON70347.1"/>
    </source>
</evidence>
<keyword evidence="1" id="KW-0805">Transcription regulation</keyword>
<comment type="caution">
    <text evidence="6">The sequence shown here is derived from an EMBL/GenBank/DDBJ whole genome shotgun (WGS) entry which is preliminary data.</text>
</comment>
<protein>
    <submittedName>
        <fullName evidence="6">NAC domain containing protein</fullName>
    </submittedName>
</protein>
<dbReference type="GO" id="GO:0006355">
    <property type="term" value="P:regulation of DNA-templated transcription"/>
    <property type="evidence" value="ECO:0007669"/>
    <property type="project" value="InterPro"/>
</dbReference>
<proteinExistence type="predicted"/>
<evidence type="ECO:0000313" key="7">
    <source>
        <dbReference type="Proteomes" id="UP000237000"/>
    </source>
</evidence>